<proteinExistence type="predicted"/>
<keyword evidence="4" id="KW-1185">Reference proteome</keyword>
<feature type="transmembrane region" description="Helical" evidence="1">
    <location>
        <begin position="373"/>
        <end position="390"/>
    </location>
</feature>
<feature type="transmembrane region" description="Helical" evidence="1">
    <location>
        <begin position="238"/>
        <end position="260"/>
    </location>
</feature>
<dbReference type="InterPro" id="IPR002656">
    <property type="entry name" value="Acyl_transf_3_dom"/>
</dbReference>
<feature type="transmembrane region" description="Helical" evidence="1">
    <location>
        <begin position="313"/>
        <end position="333"/>
    </location>
</feature>
<keyword evidence="1" id="KW-1133">Transmembrane helix</keyword>
<feature type="transmembrane region" description="Helical" evidence="1">
    <location>
        <begin position="165"/>
        <end position="188"/>
    </location>
</feature>
<protein>
    <submittedName>
        <fullName evidence="3">Acyltransferase family protein</fullName>
    </submittedName>
</protein>
<evidence type="ECO:0000313" key="3">
    <source>
        <dbReference type="EMBL" id="SHE98366.1"/>
    </source>
</evidence>
<evidence type="ECO:0000313" key="4">
    <source>
        <dbReference type="Proteomes" id="UP000184245"/>
    </source>
</evidence>
<dbReference type="OrthoDB" id="2521581at2"/>
<dbReference type="AlphaFoldDB" id="A0A1M4XYE2"/>
<dbReference type="GO" id="GO:0016747">
    <property type="term" value="F:acyltransferase activity, transferring groups other than amino-acyl groups"/>
    <property type="evidence" value="ECO:0007669"/>
    <property type="project" value="InterPro"/>
</dbReference>
<keyword evidence="1" id="KW-0472">Membrane</keyword>
<dbReference type="EMBL" id="FQVI01000010">
    <property type="protein sequence ID" value="SHE98366.1"/>
    <property type="molecule type" value="Genomic_DNA"/>
</dbReference>
<gene>
    <name evidence="3" type="ORF">SAMN02745158_02143</name>
</gene>
<dbReference type="STRING" id="1122155.SAMN02745158_02143"/>
<accession>A0A1M4XYE2</accession>
<dbReference type="Pfam" id="PF01757">
    <property type="entry name" value="Acyl_transf_3"/>
    <property type="match status" value="1"/>
</dbReference>
<keyword evidence="3" id="KW-0808">Transferase</keyword>
<keyword evidence="3" id="KW-0012">Acyltransferase</keyword>
<name>A0A1M4XYE2_9CLOT</name>
<feature type="transmembrane region" description="Helical" evidence="1">
    <location>
        <begin position="339"/>
        <end position="361"/>
    </location>
</feature>
<evidence type="ECO:0000256" key="1">
    <source>
        <dbReference type="SAM" id="Phobius"/>
    </source>
</evidence>
<organism evidence="3 4">
    <name type="scientific">Lactonifactor longoviformis DSM 17459</name>
    <dbReference type="NCBI Taxonomy" id="1122155"/>
    <lineage>
        <taxon>Bacteria</taxon>
        <taxon>Bacillati</taxon>
        <taxon>Bacillota</taxon>
        <taxon>Clostridia</taxon>
        <taxon>Eubacteriales</taxon>
        <taxon>Clostridiaceae</taxon>
        <taxon>Lactonifactor</taxon>
    </lineage>
</organism>
<evidence type="ECO:0000259" key="2">
    <source>
        <dbReference type="Pfam" id="PF01757"/>
    </source>
</evidence>
<feature type="transmembrane region" description="Helical" evidence="1">
    <location>
        <begin position="208"/>
        <end position="226"/>
    </location>
</feature>
<feature type="transmembrane region" description="Helical" evidence="1">
    <location>
        <begin position="266"/>
        <end position="292"/>
    </location>
</feature>
<feature type="transmembrane region" description="Helical" evidence="1">
    <location>
        <begin position="128"/>
        <end position="153"/>
    </location>
</feature>
<sequence length="422" mass="46895">MTEKRLKRMRPRAFDTGIFGEKEVNTGRQVELDIAKGFAILFMVWVHTAETFGNEQGIGNAIVEILGGPFAAPVFMECMGIGMRYAKKTAAKDLAKRGAGLLFTGLILNVFRYVIPLFIGYAATGETLFLYTFPFLFGVDILEFAGLAFLFFALAKKFGWSDKTLAVIAVLSSLCGMLLKGMSTGFLYADQFLGYIWGNDEAETYFPFLNWIIFPVFGYFFGKLLRRCSDKKAFYKRVSPICGGLGLGYVISAYIFHFGMYGKNGYYYFLGSLDTAAVLLLVIGIFGFCFLLSRLKEGVPIRALRNMSANINTVYCIQWTLIGSTGILLSVLLPEDGLGFVPMTILAAVFTVFSAFTANWYQKKKILSARSAKVVLSGILAAVLVCSLIGQTKVESCLYNEGYDFIQEFYEDDSDMSIDIEK</sequence>
<reference evidence="3 4" key="1">
    <citation type="submission" date="2016-11" db="EMBL/GenBank/DDBJ databases">
        <authorList>
            <person name="Jaros S."/>
            <person name="Januszkiewicz K."/>
            <person name="Wedrychowicz H."/>
        </authorList>
    </citation>
    <scope>NUCLEOTIDE SEQUENCE [LARGE SCALE GENOMIC DNA]</scope>
    <source>
        <strain evidence="3 4">DSM 17459</strain>
    </source>
</reference>
<feature type="domain" description="Acyltransferase 3" evidence="2">
    <location>
        <begin position="31"/>
        <end position="358"/>
    </location>
</feature>
<dbReference type="RefSeq" id="WP_072851506.1">
    <property type="nucleotide sequence ID" value="NZ_FQVI01000010.1"/>
</dbReference>
<feature type="transmembrane region" description="Helical" evidence="1">
    <location>
        <begin position="101"/>
        <end position="122"/>
    </location>
</feature>
<keyword evidence="1" id="KW-0812">Transmembrane</keyword>
<dbReference type="Proteomes" id="UP000184245">
    <property type="component" value="Unassembled WGS sequence"/>
</dbReference>